<evidence type="ECO:0000313" key="3">
    <source>
        <dbReference type="Proteomes" id="UP000759537"/>
    </source>
</evidence>
<feature type="compositionally biased region" description="Basic and acidic residues" evidence="1">
    <location>
        <begin position="141"/>
        <end position="156"/>
    </location>
</feature>
<proteinExistence type="predicted"/>
<gene>
    <name evidence="2" type="ORF">DFH94DRAFT_807629</name>
</gene>
<protein>
    <submittedName>
        <fullName evidence="2">Uncharacterized protein</fullName>
    </submittedName>
</protein>
<dbReference type="Proteomes" id="UP000759537">
    <property type="component" value="Unassembled WGS sequence"/>
</dbReference>
<sequence>MSHCPSKSVIIRPTGHRIYPATSEAIYYSRRVCLSSNQGCVISRYTSSRRTAPQVALLGDGPESPDKSIIEIIRRAPHSGRYSDSEERNVLPSGGKKGYREGTGLGTLEAHLARTIRSPAALLFNSRFRRQCDYPGGISTQRDRGRSNRNDPDAQAHEANGSACPRLPPRYTPHSCTHLTCSVVHIRPPVRHLRAWHDAQETRRSAHPRNVTDQDDDNKDEREEEDLMPAETDEEALDIELNAEARLW</sequence>
<name>A0A9P5TCR6_9AGAM</name>
<evidence type="ECO:0000256" key="1">
    <source>
        <dbReference type="SAM" id="MobiDB-lite"/>
    </source>
</evidence>
<evidence type="ECO:0000313" key="2">
    <source>
        <dbReference type="EMBL" id="KAF8485700.1"/>
    </source>
</evidence>
<keyword evidence="3" id="KW-1185">Reference proteome</keyword>
<comment type="caution">
    <text evidence="2">The sequence shown here is derived from an EMBL/GenBank/DDBJ whole genome shotgun (WGS) entry which is preliminary data.</text>
</comment>
<feature type="region of interest" description="Disordered" evidence="1">
    <location>
        <begin position="79"/>
        <end position="102"/>
    </location>
</feature>
<reference evidence="2" key="1">
    <citation type="submission" date="2019-10" db="EMBL/GenBank/DDBJ databases">
        <authorList>
            <consortium name="DOE Joint Genome Institute"/>
            <person name="Kuo A."/>
            <person name="Miyauchi S."/>
            <person name="Kiss E."/>
            <person name="Drula E."/>
            <person name="Kohler A."/>
            <person name="Sanchez-Garcia M."/>
            <person name="Andreopoulos B."/>
            <person name="Barry K.W."/>
            <person name="Bonito G."/>
            <person name="Buee M."/>
            <person name="Carver A."/>
            <person name="Chen C."/>
            <person name="Cichocki N."/>
            <person name="Clum A."/>
            <person name="Culley D."/>
            <person name="Crous P.W."/>
            <person name="Fauchery L."/>
            <person name="Girlanda M."/>
            <person name="Hayes R."/>
            <person name="Keri Z."/>
            <person name="LaButti K."/>
            <person name="Lipzen A."/>
            <person name="Lombard V."/>
            <person name="Magnuson J."/>
            <person name="Maillard F."/>
            <person name="Morin E."/>
            <person name="Murat C."/>
            <person name="Nolan M."/>
            <person name="Ohm R."/>
            <person name="Pangilinan J."/>
            <person name="Pereira M."/>
            <person name="Perotto S."/>
            <person name="Peter M."/>
            <person name="Riley R."/>
            <person name="Sitrit Y."/>
            <person name="Stielow B."/>
            <person name="Szollosi G."/>
            <person name="Zifcakova L."/>
            <person name="Stursova M."/>
            <person name="Spatafora J.W."/>
            <person name="Tedersoo L."/>
            <person name="Vaario L.-M."/>
            <person name="Yamada A."/>
            <person name="Yan M."/>
            <person name="Wang P."/>
            <person name="Xu J."/>
            <person name="Bruns T."/>
            <person name="Baldrian P."/>
            <person name="Vilgalys R."/>
            <person name="Henrissat B."/>
            <person name="Grigoriev I.V."/>
            <person name="Hibbett D."/>
            <person name="Nagy L.G."/>
            <person name="Martin F.M."/>
        </authorList>
    </citation>
    <scope>NUCLEOTIDE SEQUENCE</scope>
    <source>
        <strain evidence="2">Prilba</strain>
    </source>
</reference>
<feature type="region of interest" description="Disordered" evidence="1">
    <location>
        <begin position="198"/>
        <end position="238"/>
    </location>
</feature>
<reference evidence="2" key="2">
    <citation type="journal article" date="2020" name="Nat. Commun.">
        <title>Large-scale genome sequencing of mycorrhizal fungi provides insights into the early evolution of symbiotic traits.</title>
        <authorList>
            <person name="Miyauchi S."/>
            <person name="Kiss E."/>
            <person name="Kuo A."/>
            <person name="Drula E."/>
            <person name="Kohler A."/>
            <person name="Sanchez-Garcia M."/>
            <person name="Morin E."/>
            <person name="Andreopoulos B."/>
            <person name="Barry K.W."/>
            <person name="Bonito G."/>
            <person name="Buee M."/>
            <person name="Carver A."/>
            <person name="Chen C."/>
            <person name="Cichocki N."/>
            <person name="Clum A."/>
            <person name="Culley D."/>
            <person name="Crous P.W."/>
            <person name="Fauchery L."/>
            <person name="Girlanda M."/>
            <person name="Hayes R.D."/>
            <person name="Keri Z."/>
            <person name="LaButti K."/>
            <person name="Lipzen A."/>
            <person name="Lombard V."/>
            <person name="Magnuson J."/>
            <person name="Maillard F."/>
            <person name="Murat C."/>
            <person name="Nolan M."/>
            <person name="Ohm R.A."/>
            <person name="Pangilinan J."/>
            <person name="Pereira M.F."/>
            <person name="Perotto S."/>
            <person name="Peter M."/>
            <person name="Pfister S."/>
            <person name="Riley R."/>
            <person name="Sitrit Y."/>
            <person name="Stielow J.B."/>
            <person name="Szollosi G."/>
            <person name="Zifcakova L."/>
            <person name="Stursova M."/>
            <person name="Spatafora J.W."/>
            <person name="Tedersoo L."/>
            <person name="Vaario L.M."/>
            <person name="Yamada A."/>
            <person name="Yan M."/>
            <person name="Wang P."/>
            <person name="Xu J."/>
            <person name="Bruns T."/>
            <person name="Baldrian P."/>
            <person name="Vilgalys R."/>
            <person name="Dunand C."/>
            <person name="Henrissat B."/>
            <person name="Grigoriev I.V."/>
            <person name="Hibbett D."/>
            <person name="Nagy L.G."/>
            <person name="Martin F.M."/>
        </authorList>
    </citation>
    <scope>NUCLEOTIDE SEQUENCE</scope>
    <source>
        <strain evidence="2">Prilba</strain>
    </source>
</reference>
<feature type="compositionally biased region" description="Acidic residues" evidence="1">
    <location>
        <begin position="213"/>
        <end position="238"/>
    </location>
</feature>
<organism evidence="2 3">
    <name type="scientific">Russula ochroleuca</name>
    <dbReference type="NCBI Taxonomy" id="152965"/>
    <lineage>
        <taxon>Eukaryota</taxon>
        <taxon>Fungi</taxon>
        <taxon>Dikarya</taxon>
        <taxon>Basidiomycota</taxon>
        <taxon>Agaricomycotina</taxon>
        <taxon>Agaricomycetes</taxon>
        <taxon>Russulales</taxon>
        <taxon>Russulaceae</taxon>
        <taxon>Russula</taxon>
    </lineage>
</organism>
<accession>A0A9P5TCR6</accession>
<dbReference type="AlphaFoldDB" id="A0A9P5TCR6"/>
<feature type="region of interest" description="Disordered" evidence="1">
    <location>
        <begin position="134"/>
        <end position="167"/>
    </location>
</feature>
<dbReference type="EMBL" id="WHVB01000002">
    <property type="protein sequence ID" value="KAF8485700.1"/>
    <property type="molecule type" value="Genomic_DNA"/>
</dbReference>